<dbReference type="AlphaFoldDB" id="A0A0E9T0Q2"/>
<accession>A0A0E9T0Q2</accession>
<sequence>MYSSGLDEKALEFGLPGPVEYGLLLRV</sequence>
<proteinExistence type="predicted"/>
<protein>
    <submittedName>
        <fullName evidence="1">Uncharacterized protein</fullName>
    </submittedName>
</protein>
<organism evidence="1">
    <name type="scientific">Anguilla anguilla</name>
    <name type="common">European freshwater eel</name>
    <name type="synonym">Muraena anguilla</name>
    <dbReference type="NCBI Taxonomy" id="7936"/>
    <lineage>
        <taxon>Eukaryota</taxon>
        <taxon>Metazoa</taxon>
        <taxon>Chordata</taxon>
        <taxon>Craniata</taxon>
        <taxon>Vertebrata</taxon>
        <taxon>Euteleostomi</taxon>
        <taxon>Actinopterygii</taxon>
        <taxon>Neopterygii</taxon>
        <taxon>Teleostei</taxon>
        <taxon>Anguilliformes</taxon>
        <taxon>Anguillidae</taxon>
        <taxon>Anguilla</taxon>
    </lineage>
</organism>
<dbReference type="EMBL" id="GBXM01062077">
    <property type="protein sequence ID" value="JAH46500.1"/>
    <property type="molecule type" value="Transcribed_RNA"/>
</dbReference>
<evidence type="ECO:0000313" key="1">
    <source>
        <dbReference type="EMBL" id="JAH46500.1"/>
    </source>
</evidence>
<name>A0A0E9T0Q2_ANGAN</name>
<reference evidence="1" key="2">
    <citation type="journal article" date="2015" name="Fish Shellfish Immunol.">
        <title>Early steps in the European eel (Anguilla anguilla)-Vibrio vulnificus interaction in the gills: Role of the RtxA13 toxin.</title>
        <authorList>
            <person name="Callol A."/>
            <person name="Pajuelo D."/>
            <person name="Ebbesson L."/>
            <person name="Teles M."/>
            <person name="MacKenzie S."/>
            <person name="Amaro C."/>
        </authorList>
    </citation>
    <scope>NUCLEOTIDE SEQUENCE</scope>
</reference>
<reference evidence="1" key="1">
    <citation type="submission" date="2014-11" db="EMBL/GenBank/DDBJ databases">
        <authorList>
            <person name="Amaro Gonzalez C."/>
        </authorList>
    </citation>
    <scope>NUCLEOTIDE SEQUENCE</scope>
</reference>